<name>A0A9X2P5X5_9BACT</name>
<evidence type="ECO:0000313" key="4">
    <source>
        <dbReference type="Proteomes" id="UP001142175"/>
    </source>
</evidence>
<dbReference type="EMBL" id="JANSUY010000001">
    <property type="protein sequence ID" value="MCR9014112.1"/>
    <property type="molecule type" value="Genomic_DNA"/>
</dbReference>
<comment type="similarity">
    <text evidence="1">Belongs to the carotenoid/retinoid oxidoreductase family.</text>
</comment>
<dbReference type="PANTHER" id="PTHR43734:SF4">
    <property type="entry name" value="AMINE OXIDASE DOMAIN-CONTAINING PROTEIN"/>
    <property type="match status" value="1"/>
</dbReference>
<reference evidence="3" key="1">
    <citation type="submission" date="2022-08" db="EMBL/GenBank/DDBJ databases">
        <authorList>
            <person name="Zhang D."/>
        </authorList>
    </citation>
    <scope>NUCLEOTIDE SEQUENCE</scope>
    <source>
        <strain evidence="3">XJ19-11</strain>
    </source>
</reference>
<dbReference type="AlphaFoldDB" id="A0A9X2P5X5"/>
<evidence type="ECO:0000259" key="2">
    <source>
        <dbReference type="Pfam" id="PF01593"/>
    </source>
</evidence>
<dbReference type="SUPFAM" id="SSF51905">
    <property type="entry name" value="FAD/NAD(P)-binding domain"/>
    <property type="match status" value="1"/>
</dbReference>
<sequence>MRDSKKVNIIGGGVAGLAAGIYGRLNGFEVTVFEMGKRTGGVCTSWKKAGFKVNGSIHWLIGSAPGIDFYSMWSDLGVLDEIDFYYHDSFIEFKDIDGVEVHFYTDPNKLQQHLLSISPVDSRLIGELIHHIKLLSNANFTMDRAFGLLHAWDWSKVFMDNMPAVVALGKYNNMSVWEFAKKFKSKILRKAFRNFWSPDMSMSFLLLQLSYAANRIGGYPIGGSGKFMDALTKRYLDLGGKLELGQKISKVIVEKNKTVGIQSADSKFHYSDFVVSACDGYSVLFKLLDPGYIDNETLDAYRTLETFPSLVFFSAGLNRTFEDLRSSIIGLNIPFDKKLQVGNFLHERVSFQIYNFDNTISPIGKTLVTAMLDTDFEFWQKLHQKGEKPYREERSHIERELLKTLEKEFPGISKNVDFMDIATPITFENWTGNHNGSYKGWLPTPGSIKTKISSHFENLKGFYMAGHWVATGGGLPPAAYSGREVIRQICASEGINFEHGQ</sequence>
<comment type="caution">
    <text evidence="3">The sequence shown here is derived from an EMBL/GenBank/DDBJ whole genome shotgun (WGS) entry which is preliminary data.</text>
</comment>
<evidence type="ECO:0000313" key="3">
    <source>
        <dbReference type="EMBL" id="MCR9014112.1"/>
    </source>
</evidence>
<gene>
    <name evidence="3" type="ORF">NU887_03635</name>
</gene>
<dbReference type="Proteomes" id="UP001142175">
    <property type="component" value="Unassembled WGS sequence"/>
</dbReference>
<dbReference type="Pfam" id="PF01593">
    <property type="entry name" value="Amino_oxidase"/>
    <property type="match status" value="1"/>
</dbReference>
<dbReference type="Gene3D" id="3.50.50.60">
    <property type="entry name" value="FAD/NAD(P)-binding domain"/>
    <property type="match status" value="2"/>
</dbReference>
<dbReference type="PANTHER" id="PTHR43734">
    <property type="entry name" value="PHYTOENE DESATURASE"/>
    <property type="match status" value="1"/>
</dbReference>
<feature type="domain" description="Amine oxidase" evidence="2">
    <location>
        <begin position="14"/>
        <end position="485"/>
    </location>
</feature>
<proteinExistence type="inferred from homology"/>
<dbReference type="GO" id="GO:0016491">
    <property type="term" value="F:oxidoreductase activity"/>
    <property type="evidence" value="ECO:0007669"/>
    <property type="project" value="InterPro"/>
</dbReference>
<dbReference type="InterPro" id="IPR036188">
    <property type="entry name" value="FAD/NAD-bd_sf"/>
</dbReference>
<dbReference type="InterPro" id="IPR002937">
    <property type="entry name" value="Amino_oxidase"/>
</dbReference>
<protein>
    <submittedName>
        <fullName evidence="3">FAD-dependent oxidoreductase</fullName>
    </submittedName>
</protein>
<evidence type="ECO:0000256" key="1">
    <source>
        <dbReference type="ARBA" id="ARBA00006046"/>
    </source>
</evidence>
<organism evidence="3 4">
    <name type="scientific">Aquiflexum gelatinilyticum</name>
    <dbReference type="NCBI Taxonomy" id="2961943"/>
    <lineage>
        <taxon>Bacteria</taxon>
        <taxon>Pseudomonadati</taxon>
        <taxon>Bacteroidota</taxon>
        <taxon>Cytophagia</taxon>
        <taxon>Cytophagales</taxon>
        <taxon>Cyclobacteriaceae</taxon>
        <taxon>Aquiflexum</taxon>
    </lineage>
</organism>
<dbReference type="RefSeq" id="WP_258421986.1">
    <property type="nucleotide sequence ID" value="NZ_JANSUY010000001.1"/>
</dbReference>
<keyword evidence="4" id="KW-1185">Reference proteome</keyword>
<accession>A0A9X2P5X5</accession>